<evidence type="ECO:0000313" key="4">
    <source>
        <dbReference type="Proteomes" id="UP001240236"/>
    </source>
</evidence>
<dbReference type="InterPro" id="IPR002213">
    <property type="entry name" value="UDP_glucos_trans"/>
</dbReference>
<dbReference type="Pfam" id="PF03033">
    <property type="entry name" value="Glyco_transf_28"/>
    <property type="match status" value="1"/>
</dbReference>
<protein>
    <submittedName>
        <fullName evidence="3">UDP:flavonoid glycosyltransferase YjiC (YdhE family)</fullName>
    </submittedName>
</protein>
<evidence type="ECO:0000259" key="1">
    <source>
        <dbReference type="Pfam" id="PF03033"/>
    </source>
</evidence>
<dbReference type="GO" id="GO:0033072">
    <property type="term" value="P:vancomycin biosynthetic process"/>
    <property type="evidence" value="ECO:0007669"/>
    <property type="project" value="UniProtKB-ARBA"/>
</dbReference>
<evidence type="ECO:0000259" key="2">
    <source>
        <dbReference type="Pfam" id="PF06722"/>
    </source>
</evidence>
<evidence type="ECO:0000313" key="3">
    <source>
        <dbReference type="EMBL" id="MDQ0365053.1"/>
    </source>
</evidence>
<gene>
    <name evidence="3" type="ORF">J2S42_001722</name>
</gene>
<accession>A0AAE3VVK7</accession>
<dbReference type="PANTHER" id="PTHR48050:SF13">
    <property type="entry name" value="STEROL 3-BETA-GLUCOSYLTRANSFERASE UGT80A2"/>
    <property type="match status" value="1"/>
</dbReference>
<dbReference type="Pfam" id="PF06722">
    <property type="entry name" value="EryCIII-like_C"/>
    <property type="match status" value="1"/>
</dbReference>
<dbReference type="InterPro" id="IPR010610">
    <property type="entry name" value="EryCIII-like_C"/>
</dbReference>
<dbReference type="CDD" id="cd03784">
    <property type="entry name" value="GT1_Gtf-like"/>
    <property type="match status" value="1"/>
</dbReference>
<dbReference type="InterPro" id="IPR050426">
    <property type="entry name" value="Glycosyltransferase_28"/>
</dbReference>
<dbReference type="GO" id="GO:0005975">
    <property type="term" value="P:carbohydrate metabolic process"/>
    <property type="evidence" value="ECO:0007669"/>
    <property type="project" value="InterPro"/>
</dbReference>
<dbReference type="Proteomes" id="UP001240236">
    <property type="component" value="Unassembled WGS sequence"/>
</dbReference>
<dbReference type="AlphaFoldDB" id="A0AAE3VVK7"/>
<dbReference type="GO" id="GO:0008194">
    <property type="term" value="F:UDP-glycosyltransferase activity"/>
    <property type="evidence" value="ECO:0007669"/>
    <property type="project" value="InterPro"/>
</dbReference>
<keyword evidence="4" id="KW-1185">Reference proteome</keyword>
<dbReference type="InterPro" id="IPR004276">
    <property type="entry name" value="GlycoTrans_28_N"/>
</dbReference>
<dbReference type="FunFam" id="3.40.50.2000:FF:000009">
    <property type="entry name" value="Sterol 3-beta-glucosyltransferase UGT80A2"/>
    <property type="match status" value="1"/>
</dbReference>
<dbReference type="EMBL" id="JAUSUZ010000001">
    <property type="protein sequence ID" value="MDQ0365053.1"/>
    <property type="molecule type" value="Genomic_DNA"/>
</dbReference>
<dbReference type="GO" id="GO:0016758">
    <property type="term" value="F:hexosyltransferase activity"/>
    <property type="evidence" value="ECO:0007669"/>
    <property type="project" value="InterPro"/>
</dbReference>
<sequence length="411" mass="43767">MGTRGDVQPLVALAGALAARGHQVVVGLNSDLVGFARRAGVDARPLSVDARRFLQSPSGQRWLAGGDVRAYLRELIAERRRVIRGVQRDMGLLAGGADVVIGTRLIEEEASTLAEWQRVPFLGLHYAPVRPNGRFASVIVTSRRLPPPLNRLTHTIYQRRLWRSGHADLNAFRASLGLPPATAPADVRLTAAGGTDIQAYSRFLLPELAGWGPARPLVGNLRLSPAQRAALGEDEPGLADWLAAGEPPVYFGFGSMPVQEPARVLDLIRTAARRLGVRALIGAGWSDMTAHTPQDPDVRVVSTMDHDGVLPACRAAVHHGGAGSTAASLAAGLPTVICSVFSDQHFWGRTVRRLGVGDTFRYTQLSAERLVRTTAPLLAGGPADRAAALAGRLAGENATDTAVALIERAVR</sequence>
<proteinExistence type="predicted"/>
<dbReference type="Gene3D" id="3.40.50.2000">
    <property type="entry name" value="Glycogen Phosphorylase B"/>
    <property type="match status" value="2"/>
</dbReference>
<comment type="caution">
    <text evidence="3">The sequence shown here is derived from an EMBL/GenBank/DDBJ whole genome shotgun (WGS) entry which is preliminary data.</text>
</comment>
<organism evidence="3 4">
    <name type="scientific">Catenuloplanes indicus</name>
    <dbReference type="NCBI Taxonomy" id="137267"/>
    <lineage>
        <taxon>Bacteria</taxon>
        <taxon>Bacillati</taxon>
        <taxon>Actinomycetota</taxon>
        <taxon>Actinomycetes</taxon>
        <taxon>Micromonosporales</taxon>
        <taxon>Micromonosporaceae</taxon>
        <taxon>Catenuloplanes</taxon>
    </lineage>
</organism>
<feature type="domain" description="Glycosyltransferase family 28 N-terminal" evidence="1">
    <location>
        <begin position="2"/>
        <end position="52"/>
    </location>
</feature>
<name>A0AAE3VVK7_9ACTN</name>
<dbReference type="PANTHER" id="PTHR48050">
    <property type="entry name" value="STEROL 3-BETA-GLUCOSYLTRANSFERASE"/>
    <property type="match status" value="1"/>
</dbReference>
<feature type="domain" description="Erythromycin biosynthesis protein CIII-like C-terminal" evidence="2">
    <location>
        <begin position="289"/>
        <end position="400"/>
    </location>
</feature>
<reference evidence="3 4" key="1">
    <citation type="submission" date="2023-07" db="EMBL/GenBank/DDBJ databases">
        <title>Sequencing the genomes of 1000 actinobacteria strains.</title>
        <authorList>
            <person name="Klenk H.-P."/>
        </authorList>
    </citation>
    <scope>NUCLEOTIDE SEQUENCE [LARGE SCALE GENOMIC DNA]</scope>
    <source>
        <strain evidence="3 4">DSM 44709</strain>
    </source>
</reference>
<dbReference type="SUPFAM" id="SSF53756">
    <property type="entry name" value="UDP-Glycosyltransferase/glycogen phosphorylase"/>
    <property type="match status" value="1"/>
</dbReference>